<dbReference type="RefSeq" id="WP_071176640.1">
    <property type="nucleotide sequence ID" value="NZ_CP017831.1"/>
</dbReference>
<evidence type="ECO:0000313" key="12">
    <source>
        <dbReference type="Proteomes" id="UP000179284"/>
    </source>
</evidence>
<feature type="transmembrane region" description="Helical" evidence="8">
    <location>
        <begin position="38"/>
        <end position="61"/>
    </location>
</feature>
<dbReference type="Pfam" id="PF00664">
    <property type="entry name" value="ABC_membrane"/>
    <property type="match status" value="1"/>
</dbReference>
<evidence type="ECO:0000313" key="11">
    <source>
        <dbReference type="EMBL" id="AOZ96993.1"/>
    </source>
</evidence>
<dbReference type="CDD" id="cd18545">
    <property type="entry name" value="ABC_6TM_YknV_like"/>
    <property type="match status" value="1"/>
</dbReference>
<feature type="domain" description="ABC transmembrane type-1" evidence="10">
    <location>
        <begin position="38"/>
        <end position="319"/>
    </location>
</feature>
<dbReference type="AlphaFoldDB" id="A0A1D9P3B6"/>
<evidence type="ECO:0000256" key="4">
    <source>
        <dbReference type="ARBA" id="ARBA00022741"/>
    </source>
</evidence>
<dbReference type="EMBL" id="CP017831">
    <property type="protein sequence ID" value="AOZ96993.1"/>
    <property type="molecule type" value="Genomic_DNA"/>
</dbReference>
<dbReference type="Gene3D" id="3.40.50.300">
    <property type="entry name" value="P-loop containing nucleotide triphosphate hydrolases"/>
    <property type="match status" value="1"/>
</dbReference>
<keyword evidence="4" id="KW-0547">Nucleotide-binding</keyword>
<organism evidence="11 12">
    <name type="scientific">Butyrivibrio hungatei</name>
    <dbReference type="NCBI Taxonomy" id="185008"/>
    <lineage>
        <taxon>Bacteria</taxon>
        <taxon>Bacillati</taxon>
        <taxon>Bacillota</taxon>
        <taxon>Clostridia</taxon>
        <taxon>Lachnospirales</taxon>
        <taxon>Lachnospiraceae</taxon>
        <taxon>Butyrivibrio</taxon>
    </lineage>
</organism>
<keyword evidence="2" id="KW-0813">Transport</keyword>
<dbReference type="InterPro" id="IPR017871">
    <property type="entry name" value="ABC_transporter-like_CS"/>
</dbReference>
<proteinExistence type="predicted"/>
<dbReference type="PROSITE" id="PS00211">
    <property type="entry name" value="ABC_TRANSPORTER_1"/>
    <property type="match status" value="1"/>
</dbReference>
<dbReference type="GO" id="GO:0016887">
    <property type="term" value="F:ATP hydrolysis activity"/>
    <property type="evidence" value="ECO:0007669"/>
    <property type="project" value="InterPro"/>
</dbReference>
<sequence length="595" mass="66557">MPRRNTYKEDEILEEPFDIKHLLRASGYIKKHAGKMGAALFFSALGGAAALVSPMIVQRALDIAVPNQDKDMLFRLVIAATVFYIVSVIMTTIRSHIMVNVSQDIIYQIRGDLFEHLQKLPFQYYDDRPHGKILVRVVNYVNSVSDMLSNGLINVILEIINLVFIIVFMFAVDVKLSLVVLAGVPFLMVFMFWIKNKQRKAWQAVSNKNSNLNAYLQENIVGARITQIFAREDENADIFKTLSSNCRKTWMKAVSYSTMVWPGIDTISVLVRAAIFMFALLVFSRGNESLGVIVAISSYASRFWQPIMNLGNIFNNFINNMAYLERIFETMDEPVTIDDAPDAKPIGKLVGEVTFENVSFSYEKGKEVLHDVSFSVKPGESVALVGPTGAGKSTIVSLISRFYDVQSGRILIDGQDISKVTLNSLRSQMGIMLQDSFIFSGTIGDNIRYGKLDATEAEIRRASKAVCADDFIKFMPKRYNTEVKERGALLSQGQKQLISFARTLLSDPAILVLDEATSSIDVQTEKALQKGLDAMLEGRTSFIIAHRLSTITKCDKIMYIDKGGITECGSHEELMAKKGDYYHLYTAQIDGMEVG</sequence>
<gene>
    <name evidence="11" type="ORF">bhn_I1960</name>
</gene>
<feature type="domain" description="ABC transporter" evidence="9">
    <location>
        <begin position="353"/>
        <end position="587"/>
    </location>
</feature>
<evidence type="ECO:0000256" key="7">
    <source>
        <dbReference type="ARBA" id="ARBA00023136"/>
    </source>
</evidence>
<dbReference type="Pfam" id="PF00005">
    <property type="entry name" value="ABC_tran"/>
    <property type="match status" value="1"/>
</dbReference>
<comment type="subcellular location">
    <subcellularLocation>
        <location evidence="1">Cell membrane</location>
        <topology evidence="1">Multi-pass membrane protein</topology>
    </subcellularLocation>
</comment>
<name>A0A1D9P3B6_9FIRM</name>
<dbReference type="PANTHER" id="PTHR24221:SF436">
    <property type="entry name" value="LMO0107 PROTEIN"/>
    <property type="match status" value="1"/>
</dbReference>
<dbReference type="OrthoDB" id="9762778at2"/>
<dbReference type="Gene3D" id="1.20.1560.10">
    <property type="entry name" value="ABC transporter type 1, transmembrane domain"/>
    <property type="match status" value="1"/>
</dbReference>
<evidence type="ECO:0000256" key="2">
    <source>
        <dbReference type="ARBA" id="ARBA00022448"/>
    </source>
</evidence>
<evidence type="ECO:0000256" key="3">
    <source>
        <dbReference type="ARBA" id="ARBA00022692"/>
    </source>
</evidence>
<evidence type="ECO:0000256" key="6">
    <source>
        <dbReference type="ARBA" id="ARBA00022989"/>
    </source>
</evidence>
<dbReference type="GO" id="GO:0005524">
    <property type="term" value="F:ATP binding"/>
    <property type="evidence" value="ECO:0007669"/>
    <property type="project" value="UniProtKB-KW"/>
</dbReference>
<accession>A0A1D9P3B6</accession>
<dbReference type="InterPro" id="IPR003439">
    <property type="entry name" value="ABC_transporter-like_ATP-bd"/>
</dbReference>
<keyword evidence="5 11" id="KW-0067">ATP-binding</keyword>
<dbReference type="SMART" id="SM00382">
    <property type="entry name" value="AAA"/>
    <property type="match status" value="1"/>
</dbReference>
<feature type="transmembrane region" description="Helical" evidence="8">
    <location>
        <begin position="260"/>
        <end position="283"/>
    </location>
</feature>
<dbReference type="GO" id="GO:0005886">
    <property type="term" value="C:plasma membrane"/>
    <property type="evidence" value="ECO:0007669"/>
    <property type="project" value="UniProtKB-SubCell"/>
</dbReference>
<feature type="transmembrane region" description="Helical" evidence="8">
    <location>
        <begin position="152"/>
        <end position="170"/>
    </location>
</feature>
<dbReference type="PANTHER" id="PTHR24221">
    <property type="entry name" value="ATP-BINDING CASSETTE SUB-FAMILY B"/>
    <property type="match status" value="1"/>
</dbReference>
<evidence type="ECO:0000256" key="8">
    <source>
        <dbReference type="SAM" id="Phobius"/>
    </source>
</evidence>
<keyword evidence="7 8" id="KW-0472">Membrane</keyword>
<feature type="transmembrane region" description="Helical" evidence="8">
    <location>
        <begin position="176"/>
        <end position="194"/>
    </location>
</feature>
<dbReference type="SUPFAM" id="SSF52540">
    <property type="entry name" value="P-loop containing nucleoside triphosphate hydrolases"/>
    <property type="match status" value="1"/>
</dbReference>
<dbReference type="InterPro" id="IPR027417">
    <property type="entry name" value="P-loop_NTPase"/>
</dbReference>
<evidence type="ECO:0000259" key="10">
    <source>
        <dbReference type="PROSITE" id="PS50929"/>
    </source>
</evidence>
<protein>
    <submittedName>
        <fullName evidence="11">ABC transporter ATP-binding/permease protein</fullName>
    </submittedName>
</protein>
<evidence type="ECO:0000256" key="1">
    <source>
        <dbReference type="ARBA" id="ARBA00004651"/>
    </source>
</evidence>
<dbReference type="FunFam" id="3.40.50.300:FF:000287">
    <property type="entry name" value="Multidrug ABC transporter ATP-binding protein"/>
    <property type="match status" value="1"/>
</dbReference>
<evidence type="ECO:0000256" key="5">
    <source>
        <dbReference type="ARBA" id="ARBA00022840"/>
    </source>
</evidence>
<evidence type="ECO:0000259" key="9">
    <source>
        <dbReference type="PROSITE" id="PS50893"/>
    </source>
</evidence>
<dbReference type="PROSITE" id="PS50893">
    <property type="entry name" value="ABC_TRANSPORTER_2"/>
    <property type="match status" value="1"/>
</dbReference>
<dbReference type="InterPro" id="IPR039421">
    <property type="entry name" value="Type_1_exporter"/>
</dbReference>
<keyword evidence="12" id="KW-1185">Reference proteome</keyword>
<dbReference type="PROSITE" id="PS50929">
    <property type="entry name" value="ABC_TM1F"/>
    <property type="match status" value="1"/>
</dbReference>
<dbReference type="CDD" id="cd03254">
    <property type="entry name" value="ABCC_Glucan_exporter_like"/>
    <property type="match status" value="1"/>
</dbReference>
<dbReference type="GO" id="GO:0140359">
    <property type="term" value="F:ABC-type transporter activity"/>
    <property type="evidence" value="ECO:0007669"/>
    <property type="project" value="InterPro"/>
</dbReference>
<dbReference type="InterPro" id="IPR011527">
    <property type="entry name" value="ABC1_TM_dom"/>
</dbReference>
<keyword evidence="3 8" id="KW-0812">Transmembrane</keyword>
<reference evidence="12" key="1">
    <citation type="submission" date="2016-10" db="EMBL/GenBank/DDBJ databases">
        <title>The complete genome sequence of the rumen bacterium Butyrivibrio hungatei MB2003.</title>
        <authorList>
            <person name="Palevich N."/>
            <person name="Kelly W.J."/>
            <person name="Leahy S.C."/>
            <person name="Altermann E."/>
            <person name="Rakonjac J."/>
            <person name="Attwood G.T."/>
        </authorList>
    </citation>
    <scope>NUCLEOTIDE SEQUENCE [LARGE SCALE GENOMIC DNA]</scope>
    <source>
        <strain evidence="12">MB2003</strain>
    </source>
</reference>
<dbReference type="KEGG" id="bhu:bhn_I1960"/>
<dbReference type="Proteomes" id="UP000179284">
    <property type="component" value="Chromosome I"/>
</dbReference>
<dbReference type="SUPFAM" id="SSF90123">
    <property type="entry name" value="ABC transporter transmembrane region"/>
    <property type="match status" value="1"/>
</dbReference>
<keyword evidence="6 8" id="KW-1133">Transmembrane helix</keyword>
<dbReference type="InterPro" id="IPR003593">
    <property type="entry name" value="AAA+_ATPase"/>
</dbReference>
<dbReference type="InterPro" id="IPR036640">
    <property type="entry name" value="ABC1_TM_sf"/>
</dbReference>
<feature type="transmembrane region" description="Helical" evidence="8">
    <location>
        <begin position="73"/>
        <end position="93"/>
    </location>
</feature>